<dbReference type="EMBL" id="JAPDRN010000114">
    <property type="protein sequence ID" value="KAJ9621478.1"/>
    <property type="molecule type" value="Genomic_DNA"/>
</dbReference>
<feature type="transmembrane region" description="Helical" evidence="5">
    <location>
        <begin position="52"/>
        <end position="71"/>
    </location>
</feature>
<dbReference type="Gene3D" id="3.40.50.620">
    <property type="entry name" value="HUPs"/>
    <property type="match status" value="1"/>
</dbReference>
<evidence type="ECO:0000256" key="5">
    <source>
        <dbReference type="SAM" id="Phobius"/>
    </source>
</evidence>
<comment type="subcellular location">
    <subcellularLocation>
        <location evidence="1">Membrane</location>
        <topology evidence="1">Multi-pass membrane protein</topology>
    </subcellularLocation>
</comment>
<dbReference type="PANTHER" id="PTHR37512">
    <property type="entry name" value="TRIFUNCTIONAL NAD BIOSYNTHESIS/REGULATOR PROTEIN NADR"/>
    <property type="match status" value="1"/>
</dbReference>
<feature type="transmembrane region" description="Helical" evidence="5">
    <location>
        <begin position="30"/>
        <end position="47"/>
    </location>
</feature>
<dbReference type="GO" id="GO:0016020">
    <property type="term" value="C:membrane"/>
    <property type="evidence" value="ECO:0007669"/>
    <property type="project" value="UniProtKB-SubCell"/>
</dbReference>
<protein>
    <recommendedName>
        <fullName evidence="6">NadR/Ttd14 AAA domain-containing protein</fullName>
    </recommendedName>
</protein>
<dbReference type="InterPro" id="IPR014729">
    <property type="entry name" value="Rossmann-like_a/b/a_fold"/>
</dbReference>
<reference evidence="7" key="1">
    <citation type="submission" date="2022-10" db="EMBL/GenBank/DDBJ databases">
        <title>Culturing micro-colonial fungi from biological soil crusts in the Mojave desert and describing Neophaeococcomyces mojavensis, and introducing the new genera and species Taxawa tesnikishii.</title>
        <authorList>
            <person name="Kurbessoian T."/>
            <person name="Stajich J.E."/>
        </authorList>
    </citation>
    <scope>NUCLEOTIDE SEQUENCE</scope>
    <source>
        <strain evidence="7">TK_35</strain>
    </source>
</reference>
<dbReference type="SUPFAM" id="SSF52374">
    <property type="entry name" value="Nucleotidylyl transferase"/>
    <property type="match status" value="1"/>
</dbReference>
<keyword evidence="3 5" id="KW-1133">Transmembrane helix</keyword>
<dbReference type="InterPro" id="IPR052735">
    <property type="entry name" value="NAD_biosynth-regulator"/>
</dbReference>
<accession>A0AA39CSV0</accession>
<keyword evidence="4 5" id="KW-0472">Membrane</keyword>
<sequence length="540" mass="61090">MNLSDPNFQLELAANIAVAGSILLAGRNNVHTWWLGIVGCALFAAVFERSHLYADMVLQFFFVVISVFGWWQWLRGNHGAPLPITRLPARAWSWLLPLAVLATFGYGWMLTRLTNAYAPYIDSAVLVLSVIAQILMMRRKLESWWVWLLVNTIAVPLYYSRGLHLTSILYIGFWINALRTRAWWPMALPERVPRGLVVGKFCPLHLGHERLIEFASTRCTQLLVIGWSQPGFPGYSAERRERWLRERFPQATVAVLDDARLAALCRQQSVLVRALPQDKDDEQLQRAFTAWLCMTLFGGPVQAVFTGEDYGDGFAQALAAHFGTPVRHERLDRTLDIEQACGTQLRADPHVHRHSLSPAVYAEHVQRVAFIGGESTGKSTLARVLAERLGTTWVPEFGRTLWEQQGGELQAPDLLRIAATQPQHEDQAAQHAHRWLFCDTTPLVTLGYSGWMFGTAPEPLQRAAARAYDLLFLCAPDIPFEQDGTRVGQEFRIQQHAWYLQQLQARGMAYVLLEGDLETRIARVRSELVKRADNRFSVAA</sequence>
<evidence type="ECO:0000256" key="3">
    <source>
        <dbReference type="ARBA" id="ARBA00022989"/>
    </source>
</evidence>
<dbReference type="AlphaFoldDB" id="A0AA39CSV0"/>
<dbReference type="InterPro" id="IPR027417">
    <property type="entry name" value="P-loop_NTPase"/>
</dbReference>
<dbReference type="GO" id="GO:0034257">
    <property type="term" value="F:nicotinamide riboside transmembrane transporter activity"/>
    <property type="evidence" value="ECO:0007669"/>
    <property type="project" value="InterPro"/>
</dbReference>
<dbReference type="InterPro" id="IPR038727">
    <property type="entry name" value="NadR/Ttd14_AAA_dom"/>
</dbReference>
<feature type="transmembrane region" description="Helical" evidence="5">
    <location>
        <begin position="91"/>
        <end position="110"/>
    </location>
</feature>
<gene>
    <name evidence="7" type="ORF">H2204_011913</name>
</gene>
<dbReference type="SUPFAM" id="SSF52540">
    <property type="entry name" value="P-loop containing nucleoside triphosphate hydrolases"/>
    <property type="match status" value="1"/>
</dbReference>
<dbReference type="Pfam" id="PF13521">
    <property type="entry name" value="AAA_28"/>
    <property type="match status" value="1"/>
</dbReference>
<dbReference type="InterPro" id="IPR006419">
    <property type="entry name" value="NMN_transpt_PnuC"/>
</dbReference>
<comment type="caution">
    <text evidence="7">The sequence shown here is derived from an EMBL/GenBank/DDBJ whole genome shotgun (WGS) entry which is preliminary data.</text>
</comment>
<evidence type="ECO:0000256" key="2">
    <source>
        <dbReference type="ARBA" id="ARBA00022692"/>
    </source>
</evidence>
<proteinExistence type="predicted"/>
<evidence type="ECO:0000256" key="1">
    <source>
        <dbReference type="ARBA" id="ARBA00004141"/>
    </source>
</evidence>
<organism evidence="7">
    <name type="scientific">Knufia peltigerae</name>
    <dbReference type="NCBI Taxonomy" id="1002370"/>
    <lineage>
        <taxon>Eukaryota</taxon>
        <taxon>Fungi</taxon>
        <taxon>Dikarya</taxon>
        <taxon>Ascomycota</taxon>
        <taxon>Pezizomycotina</taxon>
        <taxon>Eurotiomycetes</taxon>
        <taxon>Chaetothyriomycetidae</taxon>
        <taxon>Chaetothyriales</taxon>
        <taxon>Trichomeriaceae</taxon>
        <taxon>Knufia</taxon>
    </lineage>
</organism>
<dbReference type="Gene3D" id="3.40.50.300">
    <property type="entry name" value="P-loop containing nucleotide triphosphate hydrolases"/>
    <property type="match status" value="1"/>
</dbReference>
<feature type="domain" description="NadR/Ttd14 AAA" evidence="6">
    <location>
        <begin position="367"/>
        <end position="520"/>
    </location>
</feature>
<dbReference type="Pfam" id="PF04973">
    <property type="entry name" value="NMN_transporter"/>
    <property type="match status" value="1"/>
</dbReference>
<name>A0AA39CSV0_9EURO</name>
<evidence type="ECO:0000259" key="6">
    <source>
        <dbReference type="Pfam" id="PF13521"/>
    </source>
</evidence>
<dbReference type="PANTHER" id="PTHR37512:SF1">
    <property type="entry name" value="NADR_TTD14 AAA DOMAIN-CONTAINING PROTEIN"/>
    <property type="match status" value="1"/>
</dbReference>
<keyword evidence="2 5" id="KW-0812">Transmembrane</keyword>
<evidence type="ECO:0000313" key="7">
    <source>
        <dbReference type="EMBL" id="KAJ9621478.1"/>
    </source>
</evidence>
<evidence type="ECO:0000256" key="4">
    <source>
        <dbReference type="ARBA" id="ARBA00023136"/>
    </source>
</evidence>
<dbReference type="NCBIfam" id="TIGR01528">
    <property type="entry name" value="NMN_trans_PnuC"/>
    <property type="match status" value="1"/>
</dbReference>